<reference evidence="4 5" key="1">
    <citation type="submission" date="2017-01" db="EMBL/GenBank/DDBJ databases">
        <authorList>
            <consortium name="Urmite Genomes"/>
        </authorList>
    </citation>
    <scope>NUCLEOTIDE SEQUENCE [LARGE SCALE GENOMIC DNA]</scope>
    <source>
        <strain evidence="4 5">AB215</strain>
    </source>
</reference>
<evidence type="ECO:0000313" key="4">
    <source>
        <dbReference type="EMBL" id="SPM40460.1"/>
    </source>
</evidence>
<evidence type="ECO:0000259" key="3">
    <source>
        <dbReference type="Pfam" id="PF11887"/>
    </source>
</evidence>
<evidence type="ECO:0000259" key="2">
    <source>
        <dbReference type="Pfam" id="PF02470"/>
    </source>
</evidence>
<dbReference type="RefSeq" id="WP_077079259.1">
    <property type="nucleotide sequence ID" value="NZ_FUEZ01000004.1"/>
</dbReference>
<keyword evidence="1" id="KW-0812">Transmembrane</keyword>
<dbReference type="PANTHER" id="PTHR33371:SF17">
    <property type="entry name" value="MCE-FAMILY PROTEIN MCE1B"/>
    <property type="match status" value="1"/>
</dbReference>
<dbReference type="AlphaFoldDB" id="A0A2U3P9N7"/>
<dbReference type="InterPro" id="IPR005693">
    <property type="entry name" value="Mce"/>
</dbReference>
<dbReference type="GO" id="GO:0005576">
    <property type="term" value="C:extracellular region"/>
    <property type="evidence" value="ECO:0007669"/>
    <property type="project" value="TreeGrafter"/>
</dbReference>
<dbReference type="InterPro" id="IPR024516">
    <property type="entry name" value="Mce_C"/>
</dbReference>
<dbReference type="InterPro" id="IPR052336">
    <property type="entry name" value="MlaD_Phospholipid_Transporter"/>
</dbReference>
<dbReference type="PANTHER" id="PTHR33371">
    <property type="entry name" value="INTERMEMBRANE PHOSPHOLIPID TRANSPORT SYSTEM BINDING PROTEIN MLAD-RELATED"/>
    <property type="match status" value="1"/>
</dbReference>
<keyword evidence="1" id="KW-0472">Membrane</keyword>
<proteinExistence type="predicted"/>
<protein>
    <submittedName>
        <fullName evidence="4">ABC-type transporter Mla maintaining outer membrane lipid asymmetry, periplasmic component MlaD</fullName>
    </submittedName>
</protein>
<evidence type="ECO:0000256" key="1">
    <source>
        <dbReference type="SAM" id="Phobius"/>
    </source>
</evidence>
<dbReference type="Pfam" id="PF11887">
    <property type="entry name" value="Mce4_CUP1"/>
    <property type="match status" value="1"/>
</dbReference>
<sequence>MTGSRPMIIKFGAFAFIMTLLTVSLFFIFGQYTTGSTNGYSALFNDVSRLKPGQTVRVAGVRVGTINSVSLRPDKKVEVKFDADRGVVLTTGTKAMIRYLNLVGDRYLELVDGPGSTKVLPPGSEIPIDRTAPALDLDLLLGGLKPVTQGLNPQDVNELSASLIQVFQGEGGTLNSLFSKTTSFSNTLADNSQTIQELIDNLNIVVATVDKEGGKFSSAIDRLEKLISGLSNDRDTIGTAITALDRGTASIADLLGRARKPLADVVDQTNRLAPLLDSDDKNLIDISLQKLPHNIKKLTRLGSYGSWFPYYLCGLELRVSDLQYRTVQVGIAHQTTGRCAEPKDPNE</sequence>
<dbReference type="Proteomes" id="UP000240424">
    <property type="component" value="Unassembled WGS sequence"/>
</dbReference>
<feature type="domain" description="Mce/MlaD" evidence="2">
    <location>
        <begin position="38"/>
        <end position="113"/>
    </location>
</feature>
<organism evidence="4 5">
    <name type="scientific">Mycobacterium numidiamassiliense</name>
    <dbReference type="NCBI Taxonomy" id="1841861"/>
    <lineage>
        <taxon>Bacteria</taxon>
        <taxon>Bacillati</taxon>
        <taxon>Actinomycetota</taxon>
        <taxon>Actinomycetes</taxon>
        <taxon>Mycobacteriales</taxon>
        <taxon>Mycobacteriaceae</taxon>
        <taxon>Mycobacterium</taxon>
    </lineage>
</organism>
<dbReference type="Pfam" id="PF02470">
    <property type="entry name" value="MlaD"/>
    <property type="match status" value="1"/>
</dbReference>
<keyword evidence="5" id="KW-1185">Reference proteome</keyword>
<feature type="transmembrane region" description="Helical" evidence="1">
    <location>
        <begin position="7"/>
        <end position="29"/>
    </location>
</feature>
<dbReference type="EMBL" id="FUEZ01000004">
    <property type="protein sequence ID" value="SPM40460.1"/>
    <property type="molecule type" value="Genomic_DNA"/>
</dbReference>
<gene>
    <name evidence="4" type="ORF">MNAB215_2661</name>
</gene>
<name>A0A2U3P9N7_9MYCO</name>
<dbReference type="STRING" id="1841861.GCA_900157365_00979"/>
<dbReference type="InterPro" id="IPR003399">
    <property type="entry name" value="Mce/MlaD"/>
</dbReference>
<dbReference type="OrthoDB" id="338143at2"/>
<dbReference type="GO" id="GO:0051701">
    <property type="term" value="P:biological process involved in interaction with host"/>
    <property type="evidence" value="ECO:0007669"/>
    <property type="project" value="TreeGrafter"/>
</dbReference>
<keyword evidence="1" id="KW-1133">Transmembrane helix</keyword>
<dbReference type="NCBIfam" id="TIGR00996">
    <property type="entry name" value="Mtu_fam_mce"/>
    <property type="match status" value="1"/>
</dbReference>
<feature type="domain" description="Mammalian cell entry C-terminal" evidence="3">
    <location>
        <begin position="117"/>
        <end position="278"/>
    </location>
</feature>
<evidence type="ECO:0000313" key="5">
    <source>
        <dbReference type="Proteomes" id="UP000240424"/>
    </source>
</evidence>
<accession>A0A2U3P9N7</accession>